<keyword evidence="6 9" id="KW-1133">Transmembrane helix</keyword>
<gene>
    <name evidence="9" type="primary">tatA</name>
    <name evidence="11" type="ORF">NCCP602_06190</name>
</gene>
<feature type="region of interest" description="Disordered" evidence="10">
    <location>
        <begin position="41"/>
        <end position="91"/>
    </location>
</feature>
<keyword evidence="12" id="KW-1185">Reference proteome</keyword>
<feature type="compositionally biased region" description="Basic and acidic residues" evidence="10">
    <location>
        <begin position="41"/>
        <end position="61"/>
    </location>
</feature>
<sequence length="91" mass="9960">MNLSPMHIAVVVIVIILIFGAPKLPMLARSLGQSLKIFKSEVKDLRDDKDEKTTEPGELGRETGQSTPTTPTADAPEPAAHRNQDPQSREK</sequence>
<feature type="transmembrane region" description="Helical" evidence="9">
    <location>
        <begin position="6"/>
        <end position="26"/>
    </location>
</feature>
<evidence type="ECO:0000313" key="11">
    <source>
        <dbReference type="EMBL" id="GAA0034658.1"/>
    </source>
</evidence>
<dbReference type="PANTHER" id="PTHR42982">
    <property type="entry name" value="SEC-INDEPENDENT PROTEIN TRANSLOCASE PROTEIN TATA"/>
    <property type="match status" value="1"/>
</dbReference>
<evidence type="ECO:0000256" key="6">
    <source>
        <dbReference type="ARBA" id="ARBA00022989"/>
    </source>
</evidence>
<evidence type="ECO:0000256" key="2">
    <source>
        <dbReference type="ARBA" id="ARBA00022448"/>
    </source>
</evidence>
<evidence type="ECO:0000256" key="3">
    <source>
        <dbReference type="ARBA" id="ARBA00022475"/>
    </source>
</evidence>
<keyword evidence="8 9" id="KW-0472">Membrane</keyword>
<dbReference type="Gene3D" id="1.20.5.3310">
    <property type="match status" value="1"/>
</dbReference>
<name>A0ABN0SJS2_9MICO</name>
<keyword evidence="4 9" id="KW-0812">Transmembrane</keyword>
<proteinExistence type="inferred from homology"/>
<comment type="subunit">
    <text evidence="9">The Tat system comprises two distinct complexes: a TatABC complex, containing multiple copies of TatA, TatB and TatC subunits, and a separate TatA complex, containing only TatA subunits. Substrates initially bind to the TatABC complex, which probably triggers association of the separate TatA complex to form the active translocon.</text>
</comment>
<evidence type="ECO:0000313" key="12">
    <source>
        <dbReference type="Proteomes" id="UP001498238"/>
    </source>
</evidence>
<dbReference type="HAMAP" id="MF_00236">
    <property type="entry name" value="TatA_E"/>
    <property type="match status" value="1"/>
</dbReference>
<keyword evidence="2 9" id="KW-0813">Transport</keyword>
<dbReference type="Proteomes" id="UP001498238">
    <property type="component" value="Unassembled WGS sequence"/>
</dbReference>
<evidence type="ECO:0000256" key="9">
    <source>
        <dbReference type="HAMAP-Rule" id="MF_00236"/>
    </source>
</evidence>
<dbReference type="NCBIfam" id="NF001854">
    <property type="entry name" value="PRK00575.1"/>
    <property type="match status" value="1"/>
</dbReference>
<evidence type="ECO:0000256" key="10">
    <source>
        <dbReference type="SAM" id="MobiDB-lite"/>
    </source>
</evidence>
<dbReference type="PANTHER" id="PTHR42982:SF8">
    <property type="entry name" value="SEC-INDEPENDENT PROTEIN TRANSLOCASE PROTEIN TATA"/>
    <property type="match status" value="1"/>
</dbReference>
<dbReference type="InterPro" id="IPR003369">
    <property type="entry name" value="TatA/B/E"/>
</dbReference>
<dbReference type="InterPro" id="IPR006312">
    <property type="entry name" value="TatA/E"/>
</dbReference>
<dbReference type="NCBIfam" id="TIGR01411">
    <property type="entry name" value="tatAE"/>
    <property type="match status" value="1"/>
</dbReference>
<comment type="subcellular location">
    <subcellularLocation>
        <location evidence="1 9">Cell membrane</location>
        <topology evidence="1 9">Single-pass membrane protein</topology>
    </subcellularLocation>
</comment>
<dbReference type="EMBL" id="BAAAAF010000002">
    <property type="protein sequence ID" value="GAA0034658.1"/>
    <property type="molecule type" value="Genomic_DNA"/>
</dbReference>
<keyword evidence="7 9" id="KW-0811">Translocation</keyword>
<evidence type="ECO:0000256" key="1">
    <source>
        <dbReference type="ARBA" id="ARBA00004162"/>
    </source>
</evidence>
<evidence type="ECO:0000256" key="8">
    <source>
        <dbReference type="ARBA" id="ARBA00023136"/>
    </source>
</evidence>
<comment type="similarity">
    <text evidence="9">Belongs to the TatA/E family.</text>
</comment>
<accession>A0ABN0SJS2</accession>
<feature type="compositionally biased region" description="Basic and acidic residues" evidence="10">
    <location>
        <begin position="79"/>
        <end position="91"/>
    </location>
</feature>
<feature type="compositionally biased region" description="Low complexity" evidence="10">
    <location>
        <begin position="67"/>
        <end position="78"/>
    </location>
</feature>
<organism evidence="11 12">
    <name type="scientific">Brevibacterium metallidurans</name>
    <dbReference type="NCBI Taxonomy" id="1482676"/>
    <lineage>
        <taxon>Bacteria</taxon>
        <taxon>Bacillati</taxon>
        <taxon>Actinomycetota</taxon>
        <taxon>Actinomycetes</taxon>
        <taxon>Micrococcales</taxon>
        <taxon>Brevibacteriaceae</taxon>
        <taxon>Brevibacterium</taxon>
    </lineage>
</organism>
<protein>
    <recommendedName>
        <fullName evidence="9">Sec-independent protein translocase protein TatA</fullName>
    </recommendedName>
</protein>
<dbReference type="Pfam" id="PF02416">
    <property type="entry name" value="TatA_B_E"/>
    <property type="match status" value="1"/>
</dbReference>
<evidence type="ECO:0000256" key="7">
    <source>
        <dbReference type="ARBA" id="ARBA00023010"/>
    </source>
</evidence>
<keyword evidence="3 9" id="KW-1003">Cell membrane</keyword>
<reference evidence="11 12" key="1">
    <citation type="submission" date="2024-01" db="EMBL/GenBank/DDBJ databases">
        <title>Characterization of antibiotic resistant novel bacterial strains and their environmental applications.</title>
        <authorList>
            <person name="Manzoor S."/>
            <person name="Abbas S."/>
            <person name="Arshad M."/>
            <person name="Ahmed I."/>
        </authorList>
    </citation>
    <scope>NUCLEOTIDE SEQUENCE [LARGE SCALE GENOMIC DNA]</scope>
    <source>
        <strain evidence="11 12">NCCP-602</strain>
    </source>
</reference>
<dbReference type="RefSeq" id="WP_339391637.1">
    <property type="nucleotide sequence ID" value="NZ_BAAAAF010000002.1"/>
</dbReference>
<comment type="function">
    <text evidence="9">Part of the twin-arginine translocation (Tat) system that transports large folded proteins containing a characteristic twin-arginine motif in their signal peptide across membranes. TatA could form the protein-conducting channel of the Tat system.</text>
</comment>
<comment type="caution">
    <text evidence="11">The sequence shown here is derived from an EMBL/GenBank/DDBJ whole genome shotgun (WGS) entry which is preliminary data.</text>
</comment>
<evidence type="ECO:0000256" key="4">
    <source>
        <dbReference type="ARBA" id="ARBA00022692"/>
    </source>
</evidence>
<evidence type="ECO:0000256" key="5">
    <source>
        <dbReference type="ARBA" id="ARBA00022927"/>
    </source>
</evidence>
<keyword evidence="5 9" id="KW-0653">Protein transport</keyword>